<evidence type="ECO:0000313" key="1">
    <source>
        <dbReference type="EMBL" id="ACL42323.1"/>
    </source>
</evidence>
<keyword evidence="1" id="KW-0614">Plasmid</keyword>
<sequence>MSDSLQTIVDLHTAATPGPHHVEVIDDHLGRHDSKQWLIPGLASERYGRNNVSFGEDERTARFVAAAFTVVPAMAARLQKVEEILASMEDLLEHGAVISCDFSQVTEELRKALEMEGPQ</sequence>
<keyword evidence="2" id="KW-1185">Reference proteome</keyword>
<dbReference type="EMBL" id="CP001342">
    <property type="protein sequence ID" value="ACL42323.1"/>
    <property type="molecule type" value="Genomic_DNA"/>
</dbReference>
<dbReference type="Proteomes" id="UP000002505">
    <property type="component" value="Plasmid pACHL01"/>
</dbReference>
<dbReference type="HOGENOM" id="CLU_2056502_0_0_11"/>
<protein>
    <submittedName>
        <fullName evidence="1">Uncharacterized protein</fullName>
    </submittedName>
</protein>
<gene>
    <name evidence="1" type="ordered locus">Achl_4372</name>
</gene>
<geneLocation type="plasmid" evidence="1 2">
    <name>pACHL01</name>
</geneLocation>
<evidence type="ECO:0000313" key="2">
    <source>
        <dbReference type="Proteomes" id="UP000002505"/>
    </source>
</evidence>
<organism evidence="1 2">
    <name type="scientific">Pseudarthrobacter chlorophenolicus (strain ATCC 700700 / DSM 12829 / CIP 107037 / JCM 12360 / KCTC 9906 / NCIMB 13794 / A6)</name>
    <name type="common">Arthrobacter chlorophenolicus</name>
    <dbReference type="NCBI Taxonomy" id="452863"/>
    <lineage>
        <taxon>Bacteria</taxon>
        <taxon>Bacillati</taxon>
        <taxon>Actinomycetota</taxon>
        <taxon>Actinomycetes</taxon>
        <taxon>Micrococcales</taxon>
        <taxon>Micrococcaceae</taxon>
        <taxon>Pseudarthrobacter</taxon>
    </lineage>
</organism>
<dbReference type="RefSeq" id="WP_012623340.1">
    <property type="nucleotide sequence ID" value="NC_011879.1"/>
</dbReference>
<reference evidence="1" key="1">
    <citation type="submission" date="2009-01" db="EMBL/GenBank/DDBJ databases">
        <title>Complete sequence of plasmid1 of Arthrobacter chlorophenolicus A6.</title>
        <authorList>
            <consortium name="US DOE Joint Genome Institute"/>
            <person name="Lucas S."/>
            <person name="Copeland A."/>
            <person name="Lapidus A."/>
            <person name="Glavina del Rio T."/>
            <person name="Tice H."/>
            <person name="Bruce D."/>
            <person name="Goodwin L."/>
            <person name="Pitluck S."/>
            <person name="Goltsman E."/>
            <person name="Clum A."/>
            <person name="Larimer F."/>
            <person name="Land M."/>
            <person name="Hauser L."/>
            <person name="Kyrpides N."/>
            <person name="Mikhailova N."/>
            <person name="Jansson J."/>
            <person name="Richardson P."/>
        </authorList>
    </citation>
    <scope>NUCLEOTIDE SEQUENCE [LARGE SCALE GENOMIC DNA]</scope>
    <source>
        <strain evidence="1">A6</strain>
        <plasmid evidence="1">pACHL01</plasmid>
    </source>
</reference>
<accession>B8HIS6</accession>
<proteinExistence type="predicted"/>
<name>B8HIS6_PSECP</name>
<dbReference type="KEGG" id="ach:Achl_4372"/>
<dbReference type="AlphaFoldDB" id="B8HIS6"/>